<organism evidence="7 8">
    <name type="scientific">Aaosphaeria arxii CBS 175.79</name>
    <dbReference type="NCBI Taxonomy" id="1450172"/>
    <lineage>
        <taxon>Eukaryota</taxon>
        <taxon>Fungi</taxon>
        <taxon>Dikarya</taxon>
        <taxon>Ascomycota</taxon>
        <taxon>Pezizomycotina</taxon>
        <taxon>Dothideomycetes</taxon>
        <taxon>Pleosporomycetidae</taxon>
        <taxon>Pleosporales</taxon>
        <taxon>Pleosporales incertae sedis</taxon>
        <taxon>Aaosphaeria</taxon>
    </lineage>
</organism>
<keyword evidence="3" id="KW-0274">FAD</keyword>
<dbReference type="GeneID" id="54285809"/>
<feature type="domain" description="FAD-binding" evidence="6">
    <location>
        <begin position="133"/>
        <end position="379"/>
    </location>
</feature>
<evidence type="ECO:0000256" key="1">
    <source>
        <dbReference type="ARBA" id="ARBA00001974"/>
    </source>
</evidence>
<proteinExistence type="predicted"/>
<gene>
    <name evidence="7" type="ORF">BU24DRAFT_424071</name>
</gene>
<feature type="domain" description="FAD-binding" evidence="6">
    <location>
        <begin position="20"/>
        <end position="52"/>
    </location>
</feature>
<dbReference type="RefSeq" id="XP_033381428.1">
    <property type="nucleotide sequence ID" value="XM_033528412.1"/>
</dbReference>
<dbReference type="GO" id="GO:0071949">
    <property type="term" value="F:FAD binding"/>
    <property type="evidence" value="ECO:0007669"/>
    <property type="project" value="InterPro"/>
</dbReference>
<dbReference type="EMBL" id="ML978071">
    <property type="protein sequence ID" value="KAF2013089.1"/>
    <property type="molecule type" value="Genomic_DNA"/>
</dbReference>
<dbReference type="AlphaFoldDB" id="A0A6A5XJM9"/>
<dbReference type="InterPro" id="IPR002938">
    <property type="entry name" value="FAD-bd"/>
</dbReference>
<dbReference type="Pfam" id="PF01494">
    <property type="entry name" value="FAD_binding_3"/>
    <property type="match status" value="2"/>
</dbReference>
<dbReference type="OrthoDB" id="47494at2759"/>
<reference evidence="7" key="1">
    <citation type="journal article" date="2020" name="Stud. Mycol.">
        <title>101 Dothideomycetes genomes: a test case for predicting lifestyles and emergence of pathogens.</title>
        <authorList>
            <person name="Haridas S."/>
            <person name="Albert R."/>
            <person name="Binder M."/>
            <person name="Bloem J."/>
            <person name="Labutti K."/>
            <person name="Salamov A."/>
            <person name="Andreopoulos B."/>
            <person name="Baker S."/>
            <person name="Barry K."/>
            <person name="Bills G."/>
            <person name="Bluhm B."/>
            <person name="Cannon C."/>
            <person name="Castanera R."/>
            <person name="Culley D."/>
            <person name="Daum C."/>
            <person name="Ezra D."/>
            <person name="Gonzalez J."/>
            <person name="Henrissat B."/>
            <person name="Kuo A."/>
            <person name="Liang C."/>
            <person name="Lipzen A."/>
            <person name="Lutzoni F."/>
            <person name="Magnuson J."/>
            <person name="Mondo S."/>
            <person name="Nolan M."/>
            <person name="Ohm R."/>
            <person name="Pangilinan J."/>
            <person name="Park H.-J."/>
            <person name="Ramirez L."/>
            <person name="Alfaro M."/>
            <person name="Sun H."/>
            <person name="Tritt A."/>
            <person name="Yoshinaga Y."/>
            <person name="Zwiers L.-H."/>
            <person name="Turgeon B."/>
            <person name="Goodwin S."/>
            <person name="Spatafora J."/>
            <person name="Crous P."/>
            <person name="Grigoriev I."/>
        </authorList>
    </citation>
    <scope>NUCLEOTIDE SEQUENCE</scope>
    <source>
        <strain evidence="7">CBS 175.79</strain>
    </source>
</reference>
<dbReference type="PANTHER" id="PTHR47178">
    <property type="entry name" value="MONOOXYGENASE, FAD-BINDING"/>
    <property type="match status" value="1"/>
</dbReference>
<evidence type="ECO:0000256" key="3">
    <source>
        <dbReference type="ARBA" id="ARBA00022827"/>
    </source>
</evidence>
<evidence type="ECO:0000256" key="4">
    <source>
        <dbReference type="ARBA" id="ARBA00023002"/>
    </source>
</evidence>
<accession>A0A6A5XJM9</accession>
<evidence type="ECO:0000259" key="6">
    <source>
        <dbReference type="Pfam" id="PF01494"/>
    </source>
</evidence>
<keyword evidence="4" id="KW-0560">Oxidoreductase</keyword>
<dbReference type="PANTHER" id="PTHR47178:SF3">
    <property type="entry name" value="FAD-BINDING DOMAIN-CONTAINING PROTEIN"/>
    <property type="match status" value="1"/>
</dbReference>
<protein>
    <submittedName>
        <fullName evidence="7">FAD/NAD(P)-binding domain-containing protein</fullName>
    </submittedName>
</protein>
<dbReference type="InterPro" id="IPR036188">
    <property type="entry name" value="FAD/NAD-bd_sf"/>
</dbReference>
<dbReference type="Gene3D" id="3.50.50.60">
    <property type="entry name" value="FAD/NAD(P)-binding domain"/>
    <property type="match status" value="1"/>
</dbReference>
<comment type="cofactor">
    <cofactor evidence="1">
        <name>FAD</name>
        <dbReference type="ChEBI" id="CHEBI:57692"/>
    </cofactor>
</comment>
<keyword evidence="8" id="KW-1185">Reference proteome</keyword>
<dbReference type="SUPFAM" id="SSF51905">
    <property type="entry name" value="FAD/NAD(P)-binding domain"/>
    <property type="match status" value="1"/>
</dbReference>
<evidence type="ECO:0000313" key="8">
    <source>
        <dbReference type="Proteomes" id="UP000799778"/>
    </source>
</evidence>
<dbReference type="PRINTS" id="PR00420">
    <property type="entry name" value="RNGMNOXGNASE"/>
</dbReference>
<name>A0A6A5XJM9_9PLEO</name>
<evidence type="ECO:0000256" key="2">
    <source>
        <dbReference type="ARBA" id="ARBA00022630"/>
    </source>
</evidence>
<dbReference type="Proteomes" id="UP000799778">
    <property type="component" value="Unassembled WGS sequence"/>
</dbReference>
<keyword evidence="2" id="KW-0285">Flavoprotein</keyword>
<sequence length="414" mass="46051">MSDRQSAPTPPLSPHAHGLPILIIGSGSTGLALGQGLGKAGISCIIFEKDSALERSRDWNMGLHWGAPILKSLIPEDRWARIQSVQVDPHNPTKNEDTLAFINGATGEEMVAFTFGPFYRLRRSKLRSLLAPGLEIRHSKTLCNVTYAHDGQSVTAHFNDGTSATGCMLVGADGARSTVRQLLLGPTKGAINRIPYAATFVQRRFTREQALYLRSFHPLFLASAHPDKHFAFFGMQDAADADDPTSWTFFFYISWQSSVEEQDATAGWTDAQRLAQQKQFARKFCDPWKSAYEWTPDNAPVWYLGLTDWDPGRQGYRWDNHSGLVTMVGDAVHPMTYQRGQGLNHSITDAGKLTESIVEIHQGANRNETIASFENEMIERGGKEVRDGTANTRLLHDWAKVQQSPFFTKGVTKD</sequence>
<evidence type="ECO:0000313" key="7">
    <source>
        <dbReference type="EMBL" id="KAF2013089.1"/>
    </source>
</evidence>
<keyword evidence="5" id="KW-0503">Monooxygenase</keyword>
<dbReference type="GO" id="GO:0004497">
    <property type="term" value="F:monooxygenase activity"/>
    <property type="evidence" value="ECO:0007669"/>
    <property type="project" value="UniProtKB-KW"/>
</dbReference>
<evidence type="ECO:0000256" key="5">
    <source>
        <dbReference type="ARBA" id="ARBA00023033"/>
    </source>
</evidence>